<protein>
    <submittedName>
        <fullName evidence="1">Uncharacterized protein</fullName>
    </submittedName>
</protein>
<reference evidence="1 2" key="1">
    <citation type="journal article" date="2023" name="Plants (Basel)">
        <title>Bridging the Gap: Combining Genomics and Transcriptomics Approaches to Understand Stylosanthes scabra, an Orphan Legume from the Brazilian Caatinga.</title>
        <authorList>
            <person name="Ferreira-Neto J.R.C."/>
            <person name="da Silva M.D."/>
            <person name="Binneck E."/>
            <person name="de Melo N.F."/>
            <person name="da Silva R.H."/>
            <person name="de Melo A.L.T.M."/>
            <person name="Pandolfi V."/>
            <person name="Bustamante F.O."/>
            <person name="Brasileiro-Vidal A.C."/>
            <person name="Benko-Iseppon A.M."/>
        </authorList>
    </citation>
    <scope>NUCLEOTIDE SEQUENCE [LARGE SCALE GENOMIC DNA]</scope>
    <source>
        <tissue evidence="1">Leaves</tissue>
    </source>
</reference>
<organism evidence="1 2">
    <name type="scientific">Stylosanthes scabra</name>
    <dbReference type="NCBI Taxonomy" id="79078"/>
    <lineage>
        <taxon>Eukaryota</taxon>
        <taxon>Viridiplantae</taxon>
        <taxon>Streptophyta</taxon>
        <taxon>Embryophyta</taxon>
        <taxon>Tracheophyta</taxon>
        <taxon>Spermatophyta</taxon>
        <taxon>Magnoliopsida</taxon>
        <taxon>eudicotyledons</taxon>
        <taxon>Gunneridae</taxon>
        <taxon>Pentapetalae</taxon>
        <taxon>rosids</taxon>
        <taxon>fabids</taxon>
        <taxon>Fabales</taxon>
        <taxon>Fabaceae</taxon>
        <taxon>Papilionoideae</taxon>
        <taxon>50 kb inversion clade</taxon>
        <taxon>dalbergioids sensu lato</taxon>
        <taxon>Dalbergieae</taxon>
        <taxon>Pterocarpus clade</taxon>
        <taxon>Stylosanthes</taxon>
    </lineage>
</organism>
<evidence type="ECO:0000313" key="1">
    <source>
        <dbReference type="EMBL" id="MED6113573.1"/>
    </source>
</evidence>
<evidence type="ECO:0000313" key="2">
    <source>
        <dbReference type="Proteomes" id="UP001341840"/>
    </source>
</evidence>
<name>A0ABU6QP05_9FABA</name>
<proteinExistence type="predicted"/>
<sequence>MASSLTTAIHHHLHHFTHPPPSFSSLLCTQPNHQPHITVAPLQPRLTTTATILAPPLFSSSIPEAPLATLVSVVVPRLFREPPFPLLHLTASIHNHRRVAYSAPALFLSTLSHLVQGWLAKALAKASASIPVGSTARNPSQPLNDTYCDPMCWDNTVN</sequence>
<dbReference type="Proteomes" id="UP001341840">
    <property type="component" value="Unassembled WGS sequence"/>
</dbReference>
<dbReference type="EMBL" id="JASCZI010000847">
    <property type="protein sequence ID" value="MED6113573.1"/>
    <property type="molecule type" value="Genomic_DNA"/>
</dbReference>
<gene>
    <name evidence="1" type="ORF">PIB30_072108</name>
</gene>
<keyword evidence="2" id="KW-1185">Reference proteome</keyword>
<accession>A0ABU6QP05</accession>
<comment type="caution">
    <text evidence="1">The sequence shown here is derived from an EMBL/GenBank/DDBJ whole genome shotgun (WGS) entry which is preliminary data.</text>
</comment>